<protein>
    <submittedName>
        <fullName evidence="2">Uncharacterized protein B762L</fullName>
    </submittedName>
</protein>
<dbReference type="KEGG" id="vg:5658814"/>
<keyword evidence="1" id="KW-0472">Membrane</keyword>
<keyword evidence="1" id="KW-0812">Transmembrane</keyword>
<reference evidence="2 3" key="1">
    <citation type="journal article" date="2007" name="Virology">
        <title>Sequence and annotation of the 369-kb NY-2A and the 345-kb AR158 viruses that infect Chlorella NC64A.</title>
        <authorList>
            <person name="Fitzgerald L.A."/>
            <person name="Graves M.V."/>
            <person name="Li X."/>
            <person name="Feldblyum T."/>
            <person name="Nierman W.C."/>
            <person name="Van Etten J.L."/>
        </authorList>
    </citation>
    <scope>NUCLEOTIDE SEQUENCE [LARGE SCALE GENOMIC DNA]</scope>
    <source>
        <strain evidence="2 3">NY-2A</strain>
    </source>
</reference>
<accession>A7IXT7</accession>
<keyword evidence="3" id="KW-1185">Reference proteome</keyword>
<dbReference type="Proteomes" id="UP000202419">
    <property type="component" value="Segment"/>
</dbReference>
<gene>
    <name evidence="2" type="primary">B762L</name>
    <name evidence="2" type="ORF">NY2A_B762L</name>
</gene>
<dbReference type="RefSeq" id="YP_001497958.1">
    <property type="nucleotide sequence ID" value="NC_009898.1"/>
</dbReference>
<keyword evidence="1" id="KW-1133">Transmembrane helix</keyword>
<proteinExistence type="predicted"/>
<organism evidence="2 3">
    <name type="scientific">Paramecium bursaria Chlorella virus NY2A</name>
    <name type="common">PBCV-NY2A</name>
    <dbReference type="NCBI Taxonomy" id="46021"/>
    <lineage>
        <taxon>Viruses</taxon>
        <taxon>Varidnaviria</taxon>
        <taxon>Bamfordvirae</taxon>
        <taxon>Nucleocytoviricota</taxon>
        <taxon>Megaviricetes</taxon>
        <taxon>Algavirales</taxon>
        <taxon>Phycodnaviridae</taxon>
        <taxon>Chlorovirus</taxon>
        <taxon>Chlorovirus americanus</taxon>
    </lineage>
</organism>
<name>A7IXT7_PBCVN</name>
<dbReference type="EMBL" id="DQ491002">
    <property type="protein sequence ID" value="ABT15161.1"/>
    <property type="molecule type" value="Genomic_DNA"/>
</dbReference>
<organismHost>
    <name type="scientific">Chlorella</name>
    <dbReference type="NCBI Taxonomy" id="3071"/>
</organismHost>
<dbReference type="OrthoDB" id="16055at10239"/>
<sequence length="179" mass="21599">MINADSYPLLITCWKNLSFESRMTDERQTTIRRVMIFYWFVHVILTALFTIFVIVDMYPNLMSTFLIILQLYIIKIFESLNEMYSKVMNVEMTSISLIEYIQDELFKCIEEKHDHLYCVEHVSSNILCDLREFENEMKWYILILSSFFWKVPKHSNFITKKDVAKEVFENILKKNVDIF</sequence>
<feature type="transmembrane region" description="Helical" evidence="1">
    <location>
        <begin position="36"/>
        <end position="55"/>
    </location>
</feature>
<evidence type="ECO:0000256" key="1">
    <source>
        <dbReference type="SAM" id="Phobius"/>
    </source>
</evidence>
<evidence type="ECO:0000313" key="2">
    <source>
        <dbReference type="EMBL" id="ABT15161.1"/>
    </source>
</evidence>
<dbReference type="GeneID" id="5658814"/>
<evidence type="ECO:0000313" key="3">
    <source>
        <dbReference type="Proteomes" id="UP000202419"/>
    </source>
</evidence>